<dbReference type="SUPFAM" id="SSF51206">
    <property type="entry name" value="cAMP-binding domain-like"/>
    <property type="match status" value="1"/>
</dbReference>
<proteinExistence type="predicted"/>
<dbReference type="InterPro" id="IPR018490">
    <property type="entry name" value="cNMP-bd_dom_sf"/>
</dbReference>
<dbReference type="InterPro" id="IPR000595">
    <property type="entry name" value="cNMP-bd_dom"/>
</dbReference>
<dbReference type="Gene3D" id="2.60.120.10">
    <property type="entry name" value="Jelly Rolls"/>
    <property type="match status" value="1"/>
</dbReference>
<evidence type="ECO:0000313" key="2">
    <source>
        <dbReference type="EMBL" id="AEE52350.1"/>
    </source>
</evidence>
<feature type="domain" description="Cyclic nucleotide-binding" evidence="1">
    <location>
        <begin position="29"/>
        <end position="113"/>
    </location>
</feature>
<accession>F4KTD6</accession>
<reference evidence="2 3" key="1">
    <citation type="journal article" date="2011" name="Stand. Genomic Sci.">
        <title>Complete genome sequence of Haliscomenobacter hydrossis type strain (O).</title>
        <authorList>
            <consortium name="US DOE Joint Genome Institute (JGI-PGF)"/>
            <person name="Daligault H."/>
            <person name="Lapidus A."/>
            <person name="Zeytun A."/>
            <person name="Nolan M."/>
            <person name="Lucas S."/>
            <person name="Del Rio T.G."/>
            <person name="Tice H."/>
            <person name="Cheng J.F."/>
            <person name="Tapia R."/>
            <person name="Han C."/>
            <person name="Goodwin L."/>
            <person name="Pitluck S."/>
            <person name="Liolios K."/>
            <person name="Pagani I."/>
            <person name="Ivanova N."/>
            <person name="Huntemann M."/>
            <person name="Mavromatis K."/>
            <person name="Mikhailova N."/>
            <person name="Pati A."/>
            <person name="Chen A."/>
            <person name="Palaniappan K."/>
            <person name="Land M."/>
            <person name="Hauser L."/>
            <person name="Brambilla E.M."/>
            <person name="Rohde M."/>
            <person name="Verbarg S."/>
            <person name="Goker M."/>
            <person name="Bristow J."/>
            <person name="Eisen J.A."/>
            <person name="Markowitz V."/>
            <person name="Hugenholtz P."/>
            <person name="Kyrpides N.C."/>
            <person name="Klenk H.P."/>
            <person name="Woyke T."/>
        </authorList>
    </citation>
    <scope>NUCLEOTIDE SEQUENCE [LARGE SCALE GENOMIC DNA]</scope>
    <source>
        <strain evidence="3">ATCC 27775 / DSM 1100 / LMG 10767 / O</strain>
    </source>
</reference>
<keyword evidence="3" id="KW-1185">Reference proteome</keyword>
<organism evidence="2 3">
    <name type="scientific">Haliscomenobacter hydrossis (strain ATCC 27775 / DSM 1100 / LMG 10767 / O)</name>
    <dbReference type="NCBI Taxonomy" id="760192"/>
    <lineage>
        <taxon>Bacteria</taxon>
        <taxon>Pseudomonadati</taxon>
        <taxon>Bacteroidota</taxon>
        <taxon>Saprospiria</taxon>
        <taxon>Saprospirales</taxon>
        <taxon>Haliscomenobacteraceae</taxon>
        <taxon>Haliscomenobacter</taxon>
    </lineage>
</organism>
<dbReference type="RefSeq" id="WP_013766888.1">
    <property type="nucleotide sequence ID" value="NC_015510.1"/>
</dbReference>
<dbReference type="AlphaFoldDB" id="F4KTD6"/>
<evidence type="ECO:0000259" key="1">
    <source>
        <dbReference type="Pfam" id="PF00027"/>
    </source>
</evidence>
<name>F4KTD6_HALH1</name>
<dbReference type="EMBL" id="CP002691">
    <property type="protein sequence ID" value="AEE52350.1"/>
    <property type="molecule type" value="Genomic_DNA"/>
</dbReference>
<dbReference type="Proteomes" id="UP000008461">
    <property type="component" value="Chromosome"/>
</dbReference>
<sequence>MHPFRQFIQRYIPLSDADWNTIEACISRREIAKESILLEEGKTCKHLYFLETGLLRFFVWKDGNDITKYFTDVPYVFTSQKSFAKQTPAQENIETLEDSIIWQMSYEDAQRLLTLNSWSTFIRLLVQEVQTYTEEILEALQTETAENRYRMMLHADADLLQRVPLKHLASYLGIAPQSLSRIRKNIRKS</sequence>
<protein>
    <submittedName>
        <fullName evidence="2">Cyclic nucleotide-binding protein</fullName>
    </submittedName>
</protein>
<dbReference type="InterPro" id="IPR014710">
    <property type="entry name" value="RmlC-like_jellyroll"/>
</dbReference>
<dbReference type="HOGENOM" id="CLU_075053_9_3_10"/>
<dbReference type="Pfam" id="PF00027">
    <property type="entry name" value="cNMP_binding"/>
    <property type="match status" value="1"/>
</dbReference>
<gene>
    <name evidence="2" type="ordered locus">Halhy_4510</name>
</gene>
<dbReference type="KEGG" id="hhy:Halhy_4510"/>
<evidence type="ECO:0000313" key="3">
    <source>
        <dbReference type="Proteomes" id="UP000008461"/>
    </source>
</evidence>
<dbReference type="eggNOG" id="COG0664">
    <property type="taxonomic scope" value="Bacteria"/>
</dbReference>
<dbReference type="STRING" id="760192.Halhy_4510"/>
<reference key="2">
    <citation type="submission" date="2011-04" db="EMBL/GenBank/DDBJ databases">
        <title>Complete sequence of chromosome of Haliscomenobacter hydrossis DSM 1100.</title>
        <authorList>
            <consortium name="US DOE Joint Genome Institute (JGI-PGF)"/>
            <person name="Lucas S."/>
            <person name="Han J."/>
            <person name="Lapidus A."/>
            <person name="Bruce D."/>
            <person name="Goodwin L."/>
            <person name="Pitluck S."/>
            <person name="Peters L."/>
            <person name="Kyrpides N."/>
            <person name="Mavromatis K."/>
            <person name="Ivanova N."/>
            <person name="Ovchinnikova G."/>
            <person name="Pagani I."/>
            <person name="Daligault H."/>
            <person name="Detter J.C."/>
            <person name="Han C."/>
            <person name="Land M."/>
            <person name="Hauser L."/>
            <person name="Markowitz V."/>
            <person name="Cheng J.-F."/>
            <person name="Hugenholtz P."/>
            <person name="Woyke T."/>
            <person name="Wu D."/>
            <person name="Verbarg S."/>
            <person name="Frueling A."/>
            <person name="Brambilla E."/>
            <person name="Klenk H.-P."/>
            <person name="Eisen J.A."/>
        </authorList>
    </citation>
    <scope>NUCLEOTIDE SEQUENCE</scope>
    <source>
        <strain>DSM 1100</strain>
    </source>
</reference>